<evidence type="ECO:0000256" key="6">
    <source>
        <dbReference type="ARBA" id="ARBA00023242"/>
    </source>
</evidence>
<dbReference type="GO" id="GO:0001006">
    <property type="term" value="F:RNA polymerase III type 3 promoter sequence-specific DNA binding"/>
    <property type="evidence" value="ECO:0007669"/>
    <property type="project" value="TreeGrafter"/>
</dbReference>
<dbReference type="EMBL" id="JXTB01000171">
    <property type="protein sequence ID" value="PON56447.1"/>
    <property type="molecule type" value="Genomic_DNA"/>
</dbReference>
<protein>
    <submittedName>
        <fullName evidence="8">snRNA-activating protein complex, subunit</fullName>
    </submittedName>
</protein>
<evidence type="ECO:0000256" key="7">
    <source>
        <dbReference type="SAM" id="MobiDB-lite"/>
    </source>
</evidence>
<keyword evidence="4" id="KW-0238">DNA-binding</keyword>
<dbReference type="GO" id="GO:0001046">
    <property type="term" value="F:core promoter sequence-specific DNA binding"/>
    <property type="evidence" value="ECO:0007669"/>
    <property type="project" value="TreeGrafter"/>
</dbReference>
<feature type="compositionally biased region" description="Polar residues" evidence="7">
    <location>
        <begin position="8"/>
        <end position="32"/>
    </location>
</feature>
<feature type="region of interest" description="Disordered" evidence="7">
    <location>
        <begin position="241"/>
        <end position="303"/>
    </location>
</feature>
<organism evidence="8 9">
    <name type="scientific">Parasponia andersonii</name>
    <name type="common">Sponia andersonii</name>
    <dbReference type="NCBI Taxonomy" id="3476"/>
    <lineage>
        <taxon>Eukaryota</taxon>
        <taxon>Viridiplantae</taxon>
        <taxon>Streptophyta</taxon>
        <taxon>Embryophyta</taxon>
        <taxon>Tracheophyta</taxon>
        <taxon>Spermatophyta</taxon>
        <taxon>Magnoliopsida</taxon>
        <taxon>eudicotyledons</taxon>
        <taxon>Gunneridae</taxon>
        <taxon>Pentapetalae</taxon>
        <taxon>rosids</taxon>
        <taxon>fabids</taxon>
        <taxon>Rosales</taxon>
        <taxon>Cannabaceae</taxon>
        <taxon>Parasponia</taxon>
    </lineage>
</organism>
<evidence type="ECO:0000313" key="9">
    <source>
        <dbReference type="Proteomes" id="UP000237105"/>
    </source>
</evidence>
<dbReference type="PANTHER" id="PTHR13421:SF16">
    <property type="entry name" value="SNRNA-ACTIVATING PROTEIN COMPLEX SUBUNIT 3"/>
    <property type="match status" value="1"/>
</dbReference>
<dbReference type="Proteomes" id="UP000237105">
    <property type="component" value="Unassembled WGS sequence"/>
</dbReference>
<comment type="subcellular location">
    <subcellularLocation>
        <location evidence="1">Nucleus</location>
    </subcellularLocation>
</comment>
<proteinExistence type="inferred from homology"/>
<feature type="compositionally biased region" description="Basic and acidic residues" evidence="7">
    <location>
        <begin position="249"/>
        <end position="271"/>
    </location>
</feature>
<keyword evidence="9" id="KW-1185">Reference proteome</keyword>
<dbReference type="OrthoDB" id="46583at2759"/>
<dbReference type="GO" id="GO:0005634">
    <property type="term" value="C:nucleus"/>
    <property type="evidence" value="ECO:0007669"/>
    <property type="project" value="UniProtKB-SubCell"/>
</dbReference>
<evidence type="ECO:0000256" key="2">
    <source>
        <dbReference type="ARBA" id="ARBA00010410"/>
    </source>
</evidence>
<dbReference type="Pfam" id="PF12251">
    <property type="entry name" value="SNAPC3"/>
    <property type="match status" value="1"/>
</dbReference>
<dbReference type="PANTHER" id="PTHR13421">
    <property type="entry name" value="SNRNA-ACTIVATING PROTEIN COMPLEX SUBUNIT 3"/>
    <property type="match status" value="1"/>
</dbReference>
<reference evidence="9" key="1">
    <citation type="submission" date="2016-06" db="EMBL/GenBank/DDBJ databases">
        <title>Parallel loss of symbiosis genes in relatives of nitrogen-fixing non-legume Parasponia.</title>
        <authorList>
            <person name="Van Velzen R."/>
            <person name="Holmer R."/>
            <person name="Bu F."/>
            <person name="Rutten L."/>
            <person name="Van Zeijl A."/>
            <person name="Liu W."/>
            <person name="Santuari L."/>
            <person name="Cao Q."/>
            <person name="Sharma T."/>
            <person name="Shen D."/>
            <person name="Roswanjaya Y."/>
            <person name="Wardhani T."/>
            <person name="Kalhor M.S."/>
            <person name="Jansen J."/>
            <person name="Van den Hoogen J."/>
            <person name="Gungor B."/>
            <person name="Hartog M."/>
            <person name="Hontelez J."/>
            <person name="Verver J."/>
            <person name="Yang W.-C."/>
            <person name="Schijlen E."/>
            <person name="Repin R."/>
            <person name="Schilthuizen M."/>
            <person name="Schranz E."/>
            <person name="Heidstra R."/>
            <person name="Miyata K."/>
            <person name="Fedorova E."/>
            <person name="Kohlen W."/>
            <person name="Bisseling T."/>
            <person name="Smit S."/>
            <person name="Geurts R."/>
        </authorList>
    </citation>
    <scope>NUCLEOTIDE SEQUENCE [LARGE SCALE GENOMIC DNA]</scope>
    <source>
        <strain evidence="9">cv. WU1-14</strain>
    </source>
</reference>
<accession>A0A2P5C5Y0</accession>
<comment type="similarity">
    <text evidence="2">Belongs to the SNAPC3/SRD2 family.</text>
</comment>
<sequence>MAELGADPQNQPSSITNITITHGGENQPNNGSTYINGELLSIPKGGPLYVPNLVSPLTSVLHFQSSLLLELQNLEVELSLDETQVDEEDISVDDLKIFTDEELVDMAMKKAFKEGEDVDNPSTQGDRLSNEESYDESNPELIEANHGLTTRPNPHGREDDHGISKEKDVCLENSANDTARTACNEILSKRSLRKRKISIAHNHVDEAPSLSNGEDTCLEISANDMAEADCNGIVCRRSLRKRKGRMAHNHADDEQSRREDDHGMTNEKDACLEISSNGTAKAGGNELTSGRSSGKTKGRRARNHADEEVYIAKVQELAKIKKKQDEDKVTVRLHSFNPSCRLIESVTPSFEKAERIKPLRSADAGTKVRSSSIHEYIHVVRPEVALSIEVYHSKKRWLKTQEFLVLGRQALTELRDKIYCITDQVMQKAEQHDPSGYFLIEDVFCNDLRDPSAIDYSEPIFDWLRNNKDEVQKKWECLITGELQQKQKAVIGNVTASQLPHFRAADMQKTRFCDLKFRLGTGYLYCHQGDCKHTIVIRDMRLLHPEDVQNQAAYPIVVFQLKPRMQKCNVCKIYRATKVTVDDKWAQGNPCYFCDNCYYLLHYKDGSLLYSDFSVYDYFHD</sequence>
<dbReference type="GO" id="GO:0042796">
    <property type="term" value="P:snRNA transcription by RNA polymerase III"/>
    <property type="evidence" value="ECO:0007669"/>
    <property type="project" value="TreeGrafter"/>
</dbReference>
<keyword evidence="6" id="KW-0539">Nucleus</keyword>
<dbReference type="STRING" id="3476.A0A2P5C5Y0"/>
<feature type="region of interest" description="Disordered" evidence="7">
    <location>
        <begin position="1"/>
        <end position="32"/>
    </location>
</feature>
<evidence type="ECO:0000256" key="3">
    <source>
        <dbReference type="ARBA" id="ARBA00023015"/>
    </source>
</evidence>
<dbReference type="GO" id="GO:0000978">
    <property type="term" value="F:RNA polymerase II cis-regulatory region sequence-specific DNA binding"/>
    <property type="evidence" value="ECO:0007669"/>
    <property type="project" value="TreeGrafter"/>
</dbReference>
<dbReference type="GO" id="GO:0003681">
    <property type="term" value="F:bent DNA binding"/>
    <property type="evidence" value="ECO:0007669"/>
    <property type="project" value="TreeGrafter"/>
</dbReference>
<evidence type="ECO:0000313" key="8">
    <source>
        <dbReference type="EMBL" id="PON56447.1"/>
    </source>
</evidence>
<comment type="caution">
    <text evidence="8">The sequence shown here is derived from an EMBL/GenBank/DDBJ whole genome shotgun (WGS) entry which is preliminary data.</text>
</comment>
<keyword evidence="5" id="KW-0804">Transcription</keyword>
<gene>
    <name evidence="8" type="ORF">PanWU01x14_181400</name>
</gene>
<dbReference type="AlphaFoldDB" id="A0A2P5C5Y0"/>
<name>A0A2P5C5Y0_PARAD</name>
<evidence type="ECO:0000256" key="4">
    <source>
        <dbReference type="ARBA" id="ARBA00023125"/>
    </source>
</evidence>
<evidence type="ECO:0000256" key="5">
    <source>
        <dbReference type="ARBA" id="ARBA00023163"/>
    </source>
</evidence>
<dbReference type="GO" id="GO:0042795">
    <property type="term" value="P:snRNA transcription by RNA polymerase II"/>
    <property type="evidence" value="ECO:0007669"/>
    <property type="project" value="TreeGrafter"/>
</dbReference>
<dbReference type="InterPro" id="IPR022042">
    <property type="entry name" value="snRNA-activating_su3"/>
</dbReference>
<evidence type="ECO:0000256" key="1">
    <source>
        <dbReference type="ARBA" id="ARBA00004123"/>
    </source>
</evidence>
<feature type="region of interest" description="Disordered" evidence="7">
    <location>
        <begin position="112"/>
        <end position="137"/>
    </location>
</feature>
<dbReference type="GO" id="GO:0019185">
    <property type="term" value="C:snRNA-activating protein complex"/>
    <property type="evidence" value="ECO:0007669"/>
    <property type="project" value="TreeGrafter"/>
</dbReference>
<keyword evidence="3" id="KW-0805">Transcription regulation</keyword>